<dbReference type="Proteomes" id="UP001501303">
    <property type="component" value="Unassembled WGS sequence"/>
</dbReference>
<comment type="caution">
    <text evidence="9">The sequence shown here is derived from an EMBL/GenBank/DDBJ whole genome shotgun (WGS) entry which is preliminary data.</text>
</comment>
<dbReference type="Pfam" id="PF04542">
    <property type="entry name" value="Sigma70_r2"/>
    <property type="match status" value="1"/>
</dbReference>
<dbReference type="InterPro" id="IPR013249">
    <property type="entry name" value="RNA_pol_sigma70_r4_t2"/>
</dbReference>
<name>A0ABN2PSW8_9ACTN</name>
<feature type="domain" description="RNA polymerase sigma-70 region 2" evidence="7">
    <location>
        <begin position="51"/>
        <end position="109"/>
    </location>
</feature>
<dbReference type="PANTHER" id="PTHR43133:SF25">
    <property type="entry name" value="RNA POLYMERASE SIGMA FACTOR RFAY-RELATED"/>
    <property type="match status" value="1"/>
</dbReference>
<evidence type="ECO:0000256" key="1">
    <source>
        <dbReference type="ARBA" id="ARBA00010641"/>
    </source>
</evidence>
<dbReference type="PROSITE" id="PS01063">
    <property type="entry name" value="SIGMA70_ECF"/>
    <property type="match status" value="1"/>
</dbReference>
<dbReference type="InterPro" id="IPR039425">
    <property type="entry name" value="RNA_pol_sigma-70-like"/>
</dbReference>
<evidence type="ECO:0000259" key="7">
    <source>
        <dbReference type="Pfam" id="PF04542"/>
    </source>
</evidence>
<gene>
    <name evidence="9" type="ORF">GCM10009716_42260</name>
</gene>
<dbReference type="InterPro" id="IPR000838">
    <property type="entry name" value="RNA_pol_sigma70_ECF_CS"/>
</dbReference>
<accession>A0ABN2PSW8</accession>
<keyword evidence="4 6" id="KW-0238">DNA-binding</keyword>
<evidence type="ECO:0000256" key="4">
    <source>
        <dbReference type="ARBA" id="ARBA00023125"/>
    </source>
</evidence>
<evidence type="ECO:0000256" key="2">
    <source>
        <dbReference type="ARBA" id="ARBA00023015"/>
    </source>
</evidence>
<keyword evidence="3 6" id="KW-0731">Sigma factor</keyword>
<dbReference type="SUPFAM" id="SSF88946">
    <property type="entry name" value="Sigma2 domain of RNA polymerase sigma factors"/>
    <property type="match status" value="1"/>
</dbReference>
<sequence>MTASVFRRGADIRWNAGVTEQGSSGVEDLAGDAEESRRRAFARFVLPEVEVLLRVARTLTTQPADAEDLVQDTLLRAYRAVDRFDGRHPRAWLLTIMRRAEINRHRRRRPHLLDDPDDDLERLAAVPAGRAGSPEETVVDETFDEVLETAFRALPVKHQQVVRLVDIDGLSYGEAARLLDVPEGTVMSRLHRARKRIRGRLAAAGLTAEKRGAR</sequence>
<evidence type="ECO:0000259" key="8">
    <source>
        <dbReference type="Pfam" id="PF08281"/>
    </source>
</evidence>
<dbReference type="InterPro" id="IPR036388">
    <property type="entry name" value="WH-like_DNA-bd_sf"/>
</dbReference>
<organism evidence="9 10">
    <name type="scientific">Streptomyces sodiiphilus</name>
    <dbReference type="NCBI Taxonomy" id="226217"/>
    <lineage>
        <taxon>Bacteria</taxon>
        <taxon>Bacillati</taxon>
        <taxon>Actinomycetota</taxon>
        <taxon>Actinomycetes</taxon>
        <taxon>Kitasatosporales</taxon>
        <taxon>Streptomycetaceae</taxon>
        <taxon>Streptomyces</taxon>
    </lineage>
</organism>
<dbReference type="EMBL" id="BAAAMJ010000057">
    <property type="protein sequence ID" value="GAA1930312.1"/>
    <property type="molecule type" value="Genomic_DNA"/>
</dbReference>
<evidence type="ECO:0000256" key="6">
    <source>
        <dbReference type="RuleBase" id="RU000716"/>
    </source>
</evidence>
<dbReference type="InterPro" id="IPR007627">
    <property type="entry name" value="RNA_pol_sigma70_r2"/>
</dbReference>
<keyword evidence="2 6" id="KW-0805">Transcription regulation</keyword>
<reference evidence="9 10" key="1">
    <citation type="journal article" date="2019" name="Int. J. Syst. Evol. Microbiol.">
        <title>The Global Catalogue of Microorganisms (GCM) 10K type strain sequencing project: providing services to taxonomists for standard genome sequencing and annotation.</title>
        <authorList>
            <consortium name="The Broad Institute Genomics Platform"/>
            <consortium name="The Broad Institute Genome Sequencing Center for Infectious Disease"/>
            <person name="Wu L."/>
            <person name="Ma J."/>
        </authorList>
    </citation>
    <scope>NUCLEOTIDE SEQUENCE [LARGE SCALE GENOMIC DNA]</scope>
    <source>
        <strain evidence="9 10">JCM 13581</strain>
    </source>
</reference>
<dbReference type="InterPro" id="IPR013324">
    <property type="entry name" value="RNA_pol_sigma_r3/r4-like"/>
</dbReference>
<comment type="similarity">
    <text evidence="1 6">Belongs to the sigma-70 factor family. ECF subfamily.</text>
</comment>
<dbReference type="InterPro" id="IPR013325">
    <property type="entry name" value="RNA_pol_sigma_r2"/>
</dbReference>
<keyword evidence="10" id="KW-1185">Reference proteome</keyword>
<dbReference type="PANTHER" id="PTHR43133">
    <property type="entry name" value="RNA POLYMERASE ECF-TYPE SIGMA FACTO"/>
    <property type="match status" value="1"/>
</dbReference>
<dbReference type="Gene3D" id="1.10.1740.10">
    <property type="match status" value="1"/>
</dbReference>
<protein>
    <recommendedName>
        <fullName evidence="6">RNA polymerase sigma factor</fullName>
    </recommendedName>
</protein>
<keyword evidence="5 6" id="KW-0804">Transcription</keyword>
<dbReference type="Gene3D" id="1.10.10.10">
    <property type="entry name" value="Winged helix-like DNA-binding domain superfamily/Winged helix DNA-binding domain"/>
    <property type="match status" value="1"/>
</dbReference>
<evidence type="ECO:0000313" key="10">
    <source>
        <dbReference type="Proteomes" id="UP001501303"/>
    </source>
</evidence>
<proteinExistence type="inferred from homology"/>
<dbReference type="SUPFAM" id="SSF88659">
    <property type="entry name" value="Sigma3 and sigma4 domains of RNA polymerase sigma factors"/>
    <property type="match status" value="1"/>
</dbReference>
<evidence type="ECO:0000256" key="3">
    <source>
        <dbReference type="ARBA" id="ARBA00023082"/>
    </source>
</evidence>
<feature type="domain" description="RNA polymerase sigma factor 70 region 4 type 2" evidence="8">
    <location>
        <begin position="146"/>
        <end position="197"/>
    </location>
</feature>
<dbReference type="NCBIfam" id="TIGR02937">
    <property type="entry name" value="sigma70-ECF"/>
    <property type="match status" value="1"/>
</dbReference>
<evidence type="ECO:0000313" key="9">
    <source>
        <dbReference type="EMBL" id="GAA1930312.1"/>
    </source>
</evidence>
<dbReference type="InterPro" id="IPR014284">
    <property type="entry name" value="RNA_pol_sigma-70_dom"/>
</dbReference>
<evidence type="ECO:0000256" key="5">
    <source>
        <dbReference type="ARBA" id="ARBA00023163"/>
    </source>
</evidence>
<dbReference type="Pfam" id="PF08281">
    <property type="entry name" value="Sigma70_r4_2"/>
    <property type="match status" value="1"/>
</dbReference>
<dbReference type="CDD" id="cd06171">
    <property type="entry name" value="Sigma70_r4"/>
    <property type="match status" value="1"/>
</dbReference>